<feature type="domain" description="Schlafen AlbA-2" evidence="2">
    <location>
        <begin position="609"/>
        <end position="740"/>
    </location>
</feature>
<name>A0A1I1WNC0_9GAMM</name>
<evidence type="ECO:0000259" key="2">
    <source>
        <dbReference type="Pfam" id="PF04326"/>
    </source>
</evidence>
<gene>
    <name evidence="3" type="ORF">SAMN05660831_02662</name>
</gene>
<dbReference type="InterPro" id="IPR007421">
    <property type="entry name" value="Schlafen_AlbA_2_dom"/>
</dbReference>
<keyword evidence="4" id="KW-1185">Reference proteome</keyword>
<dbReference type="PANTHER" id="PTHR37292:SF2">
    <property type="entry name" value="DUF262 DOMAIN-CONTAINING PROTEIN"/>
    <property type="match status" value="1"/>
</dbReference>
<feature type="domain" description="GmrSD restriction endonucleases N-terminal" evidence="1">
    <location>
        <begin position="14"/>
        <end position="229"/>
    </location>
</feature>
<dbReference type="Pfam" id="PF04326">
    <property type="entry name" value="SLFN_AlbA_2"/>
    <property type="match status" value="1"/>
</dbReference>
<dbReference type="PANTHER" id="PTHR37292">
    <property type="entry name" value="VNG6097C"/>
    <property type="match status" value="1"/>
</dbReference>
<sequence length="753" mass="86206">MTTTNFMKADYSLSGLIEQIDMGSIGLPDIQRPFVWKNTKVRNLFDSMYRGFPIGYLLFWETGGAMQNRSQKQIGAEDKQLIPDLLIVDGQQRLTAIYAVVTGTPVYRNNYDAEQIEIAFNPLQERFEVADAAIRRDRSYITNISEIWGKDSDVFQVVENYLASLGEAREVGIEEKKQVQNAVSRLSNLLYYPFTALQLSANLDEEEVSEVFVRINSEGKKLNQADFILTLMSVFWDEGRKELEQFCKDARSPSTKGASPYNQFIAPDPDQLLRVNIGLGFRRARLKTVYSILRGKDLQSESFDEARRQEQFEVLQNAQSRTLNLTYWHDFHKALIRAGYRSNKMISSQNSLIFAYILYLLGRTEFGVDDQTLRQVTAQWFFMASLTGRYTSSPESAMEFDLRRFRHLETAEDFIATLRQVCNDTLTSDYWTITLPNELATSAARSPSMFAYYAALNLLGAKVLYSKHTVAELMDPLVQGTKSSMERHHLFPKAYLSRLGVTENRMTNQIANFTVLEWGDNTAISDRDPEEYVPEYEAQFFSKELERMYYWHALPEGWYAMDYETFLRRRRELMAQVIKDAYAELAAESTPGQAPEREVPVETLVAEGESAGTEFKSTLRMNLHTGEKDSRMEQAVLKTIAAFLNMAGGKLVVGVADDGNPVGIEADGFASEDKYNLHFVNLVKERLGPQHMMYIHPRFEDYDGTRVFVVECQKARQPVYLKDGNTEHFFIRSGAATTELTASQMNEFIKQRF</sequence>
<dbReference type="Gene3D" id="3.30.950.30">
    <property type="entry name" value="Schlafen, AAA domain"/>
    <property type="match status" value="1"/>
</dbReference>
<accession>A0A1I1WNC0</accession>
<evidence type="ECO:0000313" key="4">
    <source>
        <dbReference type="Proteomes" id="UP000198611"/>
    </source>
</evidence>
<dbReference type="STRING" id="1123397.SAMN05660831_02662"/>
<dbReference type="InterPro" id="IPR038461">
    <property type="entry name" value="Schlafen_AlbA_2_dom_sf"/>
</dbReference>
<dbReference type="InterPro" id="IPR004919">
    <property type="entry name" value="GmrSD_N"/>
</dbReference>
<dbReference type="AlphaFoldDB" id="A0A1I1WNC0"/>
<reference evidence="3 4" key="1">
    <citation type="submission" date="2016-10" db="EMBL/GenBank/DDBJ databases">
        <authorList>
            <person name="de Groot N.N."/>
        </authorList>
    </citation>
    <scope>NUCLEOTIDE SEQUENCE [LARGE SCALE GENOMIC DNA]</scope>
    <source>
        <strain evidence="3 4">HL3</strain>
    </source>
</reference>
<dbReference type="Proteomes" id="UP000198611">
    <property type="component" value="Unassembled WGS sequence"/>
</dbReference>
<evidence type="ECO:0000313" key="3">
    <source>
        <dbReference type="EMBL" id="SFD94913.1"/>
    </source>
</evidence>
<dbReference type="OrthoDB" id="9798761at2"/>
<dbReference type="Pfam" id="PF03235">
    <property type="entry name" value="GmrSD_N"/>
    <property type="match status" value="1"/>
</dbReference>
<protein>
    <recommendedName>
        <fullName evidence="5">DNA-binding domain-containing protein</fullName>
    </recommendedName>
</protein>
<evidence type="ECO:0008006" key="5">
    <source>
        <dbReference type="Google" id="ProtNLM"/>
    </source>
</evidence>
<organism evidence="3 4">
    <name type="scientific">Thiohalospira halophila DSM 15071</name>
    <dbReference type="NCBI Taxonomy" id="1123397"/>
    <lineage>
        <taxon>Bacteria</taxon>
        <taxon>Pseudomonadati</taxon>
        <taxon>Pseudomonadota</taxon>
        <taxon>Gammaproteobacteria</taxon>
        <taxon>Thiohalospirales</taxon>
        <taxon>Thiohalospiraceae</taxon>
        <taxon>Thiohalospira</taxon>
    </lineage>
</organism>
<proteinExistence type="predicted"/>
<evidence type="ECO:0000259" key="1">
    <source>
        <dbReference type="Pfam" id="PF03235"/>
    </source>
</evidence>
<dbReference type="RefSeq" id="WP_093429265.1">
    <property type="nucleotide sequence ID" value="NZ_FOMJ01000015.1"/>
</dbReference>
<dbReference type="EMBL" id="FOMJ01000015">
    <property type="protein sequence ID" value="SFD94913.1"/>
    <property type="molecule type" value="Genomic_DNA"/>
</dbReference>